<dbReference type="SUPFAM" id="SSF48371">
    <property type="entry name" value="ARM repeat"/>
    <property type="match status" value="2"/>
</dbReference>
<dbReference type="Proteomes" id="UP000683360">
    <property type="component" value="Unassembled WGS sequence"/>
</dbReference>
<reference evidence="3" key="1">
    <citation type="submission" date="2021-03" db="EMBL/GenBank/DDBJ databases">
        <authorList>
            <person name="Bekaert M."/>
        </authorList>
    </citation>
    <scope>NUCLEOTIDE SEQUENCE</scope>
</reference>
<organism evidence="3 4">
    <name type="scientific">Mytilus edulis</name>
    <name type="common">Blue mussel</name>
    <dbReference type="NCBI Taxonomy" id="6550"/>
    <lineage>
        <taxon>Eukaryota</taxon>
        <taxon>Metazoa</taxon>
        <taxon>Spiralia</taxon>
        <taxon>Lophotrochozoa</taxon>
        <taxon>Mollusca</taxon>
        <taxon>Bivalvia</taxon>
        <taxon>Autobranchia</taxon>
        <taxon>Pteriomorphia</taxon>
        <taxon>Mytilida</taxon>
        <taxon>Mytiloidea</taxon>
        <taxon>Mytilidae</taxon>
        <taxon>Mytilinae</taxon>
        <taxon>Mytilus</taxon>
    </lineage>
</organism>
<gene>
    <name evidence="3" type="ORF">MEDL_52845</name>
</gene>
<dbReference type="Gene3D" id="1.25.10.10">
    <property type="entry name" value="Leucine-rich Repeat Variant"/>
    <property type="match status" value="1"/>
</dbReference>
<dbReference type="InterPro" id="IPR016024">
    <property type="entry name" value="ARM-type_fold"/>
</dbReference>
<dbReference type="EMBL" id="CAJPWZ010002564">
    <property type="protein sequence ID" value="CAG2240558.1"/>
    <property type="molecule type" value="Genomic_DNA"/>
</dbReference>
<protein>
    <submittedName>
        <fullName evidence="3">Uncharacterized protein</fullName>
    </submittedName>
</protein>
<feature type="region of interest" description="Disordered" evidence="2">
    <location>
        <begin position="122"/>
        <end position="147"/>
    </location>
</feature>
<feature type="compositionally biased region" description="Basic and acidic residues" evidence="2">
    <location>
        <begin position="585"/>
        <end position="604"/>
    </location>
</feature>
<evidence type="ECO:0000256" key="2">
    <source>
        <dbReference type="SAM" id="MobiDB-lite"/>
    </source>
</evidence>
<comment type="caution">
    <text evidence="3">The sequence shown here is derived from an EMBL/GenBank/DDBJ whole genome shotgun (WGS) entry which is preliminary data.</text>
</comment>
<evidence type="ECO:0000313" key="3">
    <source>
        <dbReference type="EMBL" id="CAG2240558.1"/>
    </source>
</evidence>
<dbReference type="OrthoDB" id="6138244at2759"/>
<evidence type="ECO:0000313" key="4">
    <source>
        <dbReference type="Proteomes" id="UP000683360"/>
    </source>
</evidence>
<dbReference type="PROSITE" id="PS50176">
    <property type="entry name" value="ARM_REPEAT"/>
    <property type="match status" value="1"/>
</dbReference>
<feature type="repeat" description="ARM" evidence="1">
    <location>
        <begin position="336"/>
        <end position="366"/>
    </location>
</feature>
<feature type="compositionally biased region" description="Polar residues" evidence="2">
    <location>
        <begin position="620"/>
        <end position="633"/>
    </location>
</feature>
<evidence type="ECO:0000256" key="1">
    <source>
        <dbReference type="PROSITE-ProRule" id="PRU00259"/>
    </source>
</evidence>
<dbReference type="InterPro" id="IPR000225">
    <property type="entry name" value="Armadillo"/>
</dbReference>
<feature type="region of interest" description="Disordered" evidence="2">
    <location>
        <begin position="505"/>
        <end position="526"/>
    </location>
</feature>
<name>A0A8S3UAI5_MYTED</name>
<keyword evidence="4" id="KW-1185">Reference proteome</keyword>
<dbReference type="AlphaFoldDB" id="A0A8S3UAI5"/>
<feature type="compositionally biased region" description="Acidic residues" evidence="2">
    <location>
        <begin position="516"/>
        <end position="526"/>
    </location>
</feature>
<dbReference type="InterPro" id="IPR011989">
    <property type="entry name" value="ARM-like"/>
</dbReference>
<feature type="region of interest" description="Disordered" evidence="2">
    <location>
        <begin position="585"/>
        <end position="633"/>
    </location>
</feature>
<accession>A0A8S3UAI5</accession>
<sequence length="860" mass="96585">MEKIPIVHIKNITDSTVLKIEGTEELHLIGFGQDGDVQTAPMSSSDRFTDLPSGIVVPLLMLTKCQHGGLMLTSHNKDVSCFVNKERLTSEINLLGGSTIEVADKKLRVFIGPMAKERRLLPHTPGVAVSRTPPTKPGRQGENQPLQRAVSEDGSDWFYVQHPSVDPDLFEQSASAKQLGGLAASFLTKQVHMYTDSKLSSKMTDQIFRFLQEVAEYQRNVVLGYLNEVTSHLDEMPESERDRPIHAPAIKLLVEILRQILDPLSHVVLCLQLLRKFSHFPQNIPIMIKCQAAAAVMGCMAVYLNQEDVQSNCLDILAKITTFQYQINEKVQIRETALEMILRALNHHEDHEEILQSGCRTLSNLTATLQMTLESWLDIPYNINPDVEEGIVKYEALLNHIFTTATSTVQNILQNYMNNIGIRTEGRRFLFNLSKMTQLLTKKGKRCMIVHEGDDEEEDKNSRNTSENLVTPTVLSPMRTDIETKSILRHDGEKTPGALRKVHFVDNQSLTSSSTTEEDSDEDEDDEVAFERRKEAGRAVIEISETRKLTSTEVKNFHIQTTPDAELHSTLESSVESCGDYKEVNNEDKEMSEHESDSEFEKSTESQNLTNSEEDGNLGETVNSSQESNVMSSIDTDLQGSVEEGQEADNSQNSLQHDGSEDTVVHYRQKAVSSNVNKEVLDDKEGDLPPFPHSFSVSDVELLTNVIRTKVVEYVSCLVIDGKDSKALKDIDLSLVNLLEKAEVSPRLLQYVQQQYNHSKTLMDIDTSYFIGIIDAVRYTSLLPDLLRKSLLDVAAGLEKNKDSFVIYVAAESIKTVFKKDILNPVVFDKTFSEAMKTHLQQAEHRSTILQDIVQLLCDS</sequence>
<proteinExistence type="predicted"/>